<gene>
    <name evidence="2" type="ORF">ACFQ2O_12755</name>
</gene>
<accession>A0ABW3ST49</accession>
<evidence type="ECO:0000313" key="2">
    <source>
        <dbReference type="EMBL" id="MFD1187077.1"/>
    </source>
</evidence>
<dbReference type="RefSeq" id="WP_377528171.1">
    <property type="nucleotide sequence ID" value="NZ_JBHTLD010000113.1"/>
</dbReference>
<sequence>MPGVADTILEGIGKQYLYLRLRRQERVEQELQVKYEGKYKNAGLVLLFDLFMALAVVAVVALVAAVLYFVVS</sequence>
<keyword evidence="1" id="KW-0812">Transmembrane</keyword>
<proteinExistence type="predicted"/>
<organism evidence="2 3">
    <name type="scientific">Pontibacter rugosus</name>
    <dbReference type="NCBI Taxonomy" id="1745966"/>
    <lineage>
        <taxon>Bacteria</taxon>
        <taxon>Pseudomonadati</taxon>
        <taxon>Bacteroidota</taxon>
        <taxon>Cytophagia</taxon>
        <taxon>Cytophagales</taxon>
        <taxon>Hymenobacteraceae</taxon>
        <taxon>Pontibacter</taxon>
    </lineage>
</organism>
<comment type="caution">
    <text evidence="2">The sequence shown here is derived from an EMBL/GenBank/DDBJ whole genome shotgun (WGS) entry which is preliminary data.</text>
</comment>
<evidence type="ECO:0000313" key="3">
    <source>
        <dbReference type="Proteomes" id="UP001597094"/>
    </source>
</evidence>
<dbReference type="Proteomes" id="UP001597094">
    <property type="component" value="Unassembled WGS sequence"/>
</dbReference>
<evidence type="ECO:0000256" key="1">
    <source>
        <dbReference type="SAM" id="Phobius"/>
    </source>
</evidence>
<feature type="transmembrane region" description="Helical" evidence="1">
    <location>
        <begin position="44"/>
        <end position="71"/>
    </location>
</feature>
<keyword evidence="1" id="KW-1133">Transmembrane helix</keyword>
<reference evidence="3" key="1">
    <citation type="journal article" date="2019" name="Int. J. Syst. Evol. Microbiol.">
        <title>The Global Catalogue of Microorganisms (GCM) 10K type strain sequencing project: providing services to taxonomists for standard genome sequencing and annotation.</title>
        <authorList>
            <consortium name="The Broad Institute Genomics Platform"/>
            <consortium name="The Broad Institute Genome Sequencing Center for Infectious Disease"/>
            <person name="Wu L."/>
            <person name="Ma J."/>
        </authorList>
    </citation>
    <scope>NUCLEOTIDE SEQUENCE [LARGE SCALE GENOMIC DNA]</scope>
    <source>
        <strain evidence="3">JCM 31319</strain>
    </source>
</reference>
<dbReference type="EMBL" id="JBHTLD010000113">
    <property type="protein sequence ID" value="MFD1187077.1"/>
    <property type="molecule type" value="Genomic_DNA"/>
</dbReference>
<keyword evidence="3" id="KW-1185">Reference proteome</keyword>
<keyword evidence="1" id="KW-0472">Membrane</keyword>
<protein>
    <submittedName>
        <fullName evidence="2">Uncharacterized protein</fullName>
    </submittedName>
</protein>
<name>A0ABW3ST49_9BACT</name>